<keyword evidence="2 7" id="KW-0489">Methyltransferase</keyword>
<name>A0ABV3F3H6_9NOCA</name>
<dbReference type="InterPro" id="IPR029063">
    <property type="entry name" value="SAM-dependent_MTases_sf"/>
</dbReference>
<evidence type="ECO:0000256" key="1">
    <source>
        <dbReference type="ARBA" id="ARBA00010815"/>
    </source>
</evidence>
<dbReference type="EC" id="2.1.1.-" evidence="7"/>
<sequence>MGDKATIAAAFEPLMRATLGPHPAVGFEFWDGSTIRPAGESPGTMRVRSADALRHLIWAPGELGFARAFVSGTVDLDGDIFEMLRALQSTAVNDTRLGLGAARQALAAARQLGALGRRPARPPEEARPQRGPLHTTRRDAAAISHHYNVGNDFYRLVLGPSMTYSCARFVPDDDGSLEDAQRAKHDLICRKLGLAEQPAMRLLDVGCGWGSMAMHAASTYGAQVVGVTISSAQVELARRRVADAGLAGSVEIRLADYRDLRGEEFDAISSIGMFEHVGSQRAAAYFDILRTLLRPRGRLLNHAISSPGGSIMRNRSFVGRYVFPDGELVDVGEVVLAMERAGFEVRDVEALREHYARTLRQWVANLENGWEQSVALVGEGRARVWRLYMAASALGFEDGGLGIHQVLGVVPEATGNADMPATRRAWG</sequence>
<organism evidence="7 8">
    <name type="scientific">Nocardia fusca</name>
    <dbReference type="NCBI Taxonomy" id="941183"/>
    <lineage>
        <taxon>Bacteria</taxon>
        <taxon>Bacillati</taxon>
        <taxon>Actinomycetota</taxon>
        <taxon>Actinomycetes</taxon>
        <taxon>Mycobacteriales</taxon>
        <taxon>Nocardiaceae</taxon>
        <taxon>Nocardia</taxon>
    </lineage>
</organism>
<evidence type="ECO:0000256" key="5">
    <source>
        <dbReference type="ARBA" id="ARBA00023098"/>
    </source>
</evidence>
<evidence type="ECO:0000256" key="2">
    <source>
        <dbReference type="ARBA" id="ARBA00022603"/>
    </source>
</evidence>
<dbReference type="Pfam" id="PF02353">
    <property type="entry name" value="CMAS"/>
    <property type="match status" value="1"/>
</dbReference>
<evidence type="ECO:0000256" key="6">
    <source>
        <dbReference type="SAM" id="MobiDB-lite"/>
    </source>
</evidence>
<dbReference type="SUPFAM" id="SSF53335">
    <property type="entry name" value="S-adenosyl-L-methionine-dependent methyltransferases"/>
    <property type="match status" value="1"/>
</dbReference>
<dbReference type="CDD" id="cd02440">
    <property type="entry name" value="AdoMet_MTases"/>
    <property type="match status" value="1"/>
</dbReference>
<evidence type="ECO:0000313" key="8">
    <source>
        <dbReference type="Proteomes" id="UP001551658"/>
    </source>
</evidence>
<dbReference type="PANTHER" id="PTHR43667">
    <property type="entry name" value="CYCLOPROPANE-FATTY-ACYL-PHOSPHOLIPID SYNTHASE"/>
    <property type="match status" value="1"/>
</dbReference>
<proteinExistence type="inferred from homology"/>
<evidence type="ECO:0000256" key="3">
    <source>
        <dbReference type="ARBA" id="ARBA00022679"/>
    </source>
</evidence>
<dbReference type="EMBL" id="JBFAIH010000002">
    <property type="protein sequence ID" value="MEV0362254.1"/>
    <property type="molecule type" value="Genomic_DNA"/>
</dbReference>
<keyword evidence="3 7" id="KW-0808">Transferase</keyword>
<dbReference type="PIRSF" id="PIRSF003085">
    <property type="entry name" value="CMAS"/>
    <property type="match status" value="1"/>
</dbReference>
<protein>
    <submittedName>
        <fullName evidence="7">Cyclopropane-fatty-acyl-phospholipid synthase family protein</fullName>
        <ecNumber evidence="7">2.1.1.-</ecNumber>
    </submittedName>
</protein>
<dbReference type="PANTHER" id="PTHR43667:SF1">
    <property type="entry name" value="CYCLOPROPANE-FATTY-ACYL-PHOSPHOLIPID SYNTHASE"/>
    <property type="match status" value="1"/>
</dbReference>
<evidence type="ECO:0000256" key="4">
    <source>
        <dbReference type="ARBA" id="ARBA00022691"/>
    </source>
</evidence>
<dbReference type="GO" id="GO:0008168">
    <property type="term" value="F:methyltransferase activity"/>
    <property type="evidence" value="ECO:0007669"/>
    <property type="project" value="UniProtKB-KW"/>
</dbReference>
<dbReference type="GO" id="GO:0032259">
    <property type="term" value="P:methylation"/>
    <property type="evidence" value="ECO:0007669"/>
    <property type="project" value="UniProtKB-KW"/>
</dbReference>
<evidence type="ECO:0000313" key="7">
    <source>
        <dbReference type="EMBL" id="MEV0362254.1"/>
    </source>
</evidence>
<accession>A0ABV3F3H6</accession>
<comment type="similarity">
    <text evidence="1">Belongs to the CFA/CMAS family.</text>
</comment>
<keyword evidence="5" id="KW-0443">Lipid metabolism</keyword>
<keyword evidence="4" id="KW-0949">S-adenosyl-L-methionine</keyword>
<dbReference type="InterPro" id="IPR003333">
    <property type="entry name" value="CMAS"/>
</dbReference>
<keyword evidence="8" id="KW-1185">Reference proteome</keyword>
<dbReference type="Gene3D" id="3.40.50.150">
    <property type="entry name" value="Vaccinia Virus protein VP39"/>
    <property type="match status" value="1"/>
</dbReference>
<dbReference type="RefSeq" id="WP_357974415.1">
    <property type="nucleotide sequence ID" value="NZ_JBFAIH010000002.1"/>
</dbReference>
<comment type="caution">
    <text evidence="7">The sequence shown here is derived from an EMBL/GenBank/DDBJ whole genome shotgun (WGS) entry which is preliminary data.</text>
</comment>
<reference evidence="7 8" key="1">
    <citation type="submission" date="2024-06" db="EMBL/GenBank/DDBJ databases">
        <title>The Natural Products Discovery Center: Release of the First 8490 Sequenced Strains for Exploring Actinobacteria Biosynthetic Diversity.</title>
        <authorList>
            <person name="Kalkreuter E."/>
            <person name="Kautsar S.A."/>
            <person name="Yang D."/>
            <person name="Bader C.D."/>
            <person name="Teijaro C.N."/>
            <person name="Fluegel L."/>
            <person name="Davis C.M."/>
            <person name="Simpson J.R."/>
            <person name="Lauterbach L."/>
            <person name="Steele A.D."/>
            <person name="Gui C."/>
            <person name="Meng S."/>
            <person name="Li G."/>
            <person name="Viehrig K."/>
            <person name="Ye F."/>
            <person name="Su P."/>
            <person name="Kiefer A.F."/>
            <person name="Nichols A."/>
            <person name="Cepeda A.J."/>
            <person name="Yan W."/>
            <person name="Fan B."/>
            <person name="Jiang Y."/>
            <person name="Adhikari A."/>
            <person name="Zheng C.-J."/>
            <person name="Schuster L."/>
            <person name="Cowan T.M."/>
            <person name="Smanski M.J."/>
            <person name="Chevrette M.G."/>
            <person name="De Carvalho L.P.S."/>
            <person name="Shen B."/>
        </authorList>
    </citation>
    <scope>NUCLEOTIDE SEQUENCE [LARGE SCALE GENOMIC DNA]</scope>
    <source>
        <strain evidence="7 8">NPDC050671</strain>
    </source>
</reference>
<gene>
    <name evidence="7" type="ORF">AB0H72_06080</name>
</gene>
<dbReference type="InterPro" id="IPR050723">
    <property type="entry name" value="CFA/CMAS"/>
</dbReference>
<dbReference type="Proteomes" id="UP001551658">
    <property type="component" value="Unassembled WGS sequence"/>
</dbReference>
<feature type="region of interest" description="Disordered" evidence="6">
    <location>
        <begin position="113"/>
        <end position="134"/>
    </location>
</feature>